<dbReference type="STRING" id="360411.AC812_08505"/>
<evidence type="ECO:0000259" key="5">
    <source>
        <dbReference type="Pfam" id="PF13458"/>
    </source>
</evidence>
<dbReference type="InterPro" id="IPR028082">
    <property type="entry name" value="Peripla_BP_I"/>
</dbReference>
<dbReference type="PANTHER" id="PTHR30483">
    <property type="entry name" value="LEUCINE-SPECIFIC-BINDING PROTEIN"/>
    <property type="match status" value="1"/>
</dbReference>
<comment type="similarity">
    <text evidence="1">Belongs to the leucine-binding protein family.</text>
</comment>
<evidence type="ECO:0000256" key="2">
    <source>
        <dbReference type="ARBA" id="ARBA00022729"/>
    </source>
</evidence>
<dbReference type="EMBL" id="LGHJ01000014">
    <property type="protein sequence ID" value="KPL75326.1"/>
    <property type="molecule type" value="Genomic_DNA"/>
</dbReference>
<feature type="signal peptide" evidence="4">
    <location>
        <begin position="1"/>
        <end position="20"/>
    </location>
</feature>
<feature type="region of interest" description="Disordered" evidence="3">
    <location>
        <begin position="27"/>
        <end position="58"/>
    </location>
</feature>
<keyword evidence="2 4" id="KW-0732">Signal</keyword>
<evidence type="ECO:0000256" key="1">
    <source>
        <dbReference type="ARBA" id="ARBA00010062"/>
    </source>
</evidence>
<dbReference type="PROSITE" id="PS51257">
    <property type="entry name" value="PROKAR_LIPOPROTEIN"/>
    <property type="match status" value="1"/>
</dbReference>
<dbReference type="InterPro" id="IPR028081">
    <property type="entry name" value="Leu-bd"/>
</dbReference>
<name>A0A0P6X7J7_9CHLR</name>
<feature type="chain" id="PRO_5006132883" description="Leucine-binding protein domain-containing protein" evidence="4">
    <location>
        <begin position="21"/>
        <end position="460"/>
    </location>
</feature>
<dbReference type="Proteomes" id="UP000050514">
    <property type="component" value="Unassembled WGS sequence"/>
</dbReference>
<keyword evidence="7" id="KW-1185">Reference proteome</keyword>
<evidence type="ECO:0000313" key="7">
    <source>
        <dbReference type="Proteomes" id="UP000050514"/>
    </source>
</evidence>
<feature type="compositionally biased region" description="Low complexity" evidence="3">
    <location>
        <begin position="46"/>
        <end position="58"/>
    </location>
</feature>
<dbReference type="InterPro" id="IPR051010">
    <property type="entry name" value="BCAA_transport"/>
</dbReference>
<evidence type="ECO:0000256" key="4">
    <source>
        <dbReference type="SAM" id="SignalP"/>
    </source>
</evidence>
<sequence>MKRLLTILTVLILASLVLGACVQQVTPTAEPTQPPAPTQAPPPTQAPTKAPEPVQTEEPVVELGPVLKIGQIGQLSGALALYGLQQTRGFELGLEYASGGKTDEAGRYIIANRPVEVLVRDDEGNPEKAVQLARELIEKDGVEIIQGPSSSASAAALTTVALENKIILMVDPAASAFITGQYFNPYVFRTSRTNYDDVLVIAKYLVENVGSKFAHIGIDNAFGRGSGAALAYAVAQYGGEVIADIYAPLETTDFTPYIQQAMDSGADCLFLTWAGTGYVTLFQQLGDLGALDQMQVATGFGDNASFAAVYGAAVGQIGLNVYHYTAANTEINKWLTEKHLEKYNEPPDLFTAGGMASALALAAALEKTGGDASGDAMIPALEGLKFEGPKGTYYIRPEDHVCLQPMNILKLVDINPPLDDKGRPTYKFFETVYVTKYDELAVPCTLTGEYESRCGDLPRP</sequence>
<dbReference type="SUPFAM" id="SSF53822">
    <property type="entry name" value="Periplasmic binding protein-like I"/>
    <property type="match status" value="1"/>
</dbReference>
<proteinExistence type="inferred from homology"/>
<evidence type="ECO:0000313" key="6">
    <source>
        <dbReference type="EMBL" id="KPL75326.1"/>
    </source>
</evidence>
<evidence type="ECO:0000256" key="3">
    <source>
        <dbReference type="SAM" id="MobiDB-lite"/>
    </source>
</evidence>
<comment type="caution">
    <text evidence="6">The sequence shown here is derived from an EMBL/GenBank/DDBJ whole genome shotgun (WGS) entry which is preliminary data.</text>
</comment>
<dbReference type="AlphaFoldDB" id="A0A0P6X7J7"/>
<dbReference type="Pfam" id="PF13458">
    <property type="entry name" value="Peripla_BP_6"/>
    <property type="match status" value="1"/>
</dbReference>
<organism evidence="6 7">
    <name type="scientific">Bellilinea caldifistulae</name>
    <dbReference type="NCBI Taxonomy" id="360411"/>
    <lineage>
        <taxon>Bacteria</taxon>
        <taxon>Bacillati</taxon>
        <taxon>Chloroflexota</taxon>
        <taxon>Anaerolineae</taxon>
        <taxon>Anaerolineales</taxon>
        <taxon>Anaerolineaceae</taxon>
        <taxon>Bellilinea</taxon>
    </lineage>
</organism>
<feature type="domain" description="Leucine-binding protein" evidence="5">
    <location>
        <begin position="67"/>
        <end position="411"/>
    </location>
</feature>
<feature type="compositionally biased region" description="Pro residues" evidence="3">
    <location>
        <begin position="32"/>
        <end position="45"/>
    </location>
</feature>
<dbReference type="PANTHER" id="PTHR30483:SF6">
    <property type="entry name" value="PERIPLASMIC BINDING PROTEIN OF ABC TRANSPORTER FOR NATURAL AMINO ACIDS"/>
    <property type="match status" value="1"/>
</dbReference>
<reference evidence="6 7" key="1">
    <citation type="submission" date="2015-07" db="EMBL/GenBank/DDBJ databases">
        <title>Draft genome of Bellilinea caldifistulae DSM 17877.</title>
        <authorList>
            <person name="Hemp J."/>
            <person name="Ward L.M."/>
            <person name="Pace L.A."/>
            <person name="Fischer W.W."/>
        </authorList>
    </citation>
    <scope>NUCLEOTIDE SEQUENCE [LARGE SCALE GENOMIC DNA]</scope>
    <source>
        <strain evidence="6 7">GOMI-1</strain>
    </source>
</reference>
<accession>A0A0P6X7J7</accession>
<protein>
    <recommendedName>
        <fullName evidence="5">Leucine-binding protein domain-containing protein</fullName>
    </recommendedName>
</protein>
<dbReference type="OrthoDB" id="9794229at2"/>
<dbReference type="RefSeq" id="WP_061913867.1">
    <property type="nucleotide sequence ID" value="NZ_DF967971.1"/>
</dbReference>
<dbReference type="CDD" id="cd06328">
    <property type="entry name" value="PBP1_SBP-like"/>
    <property type="match status" value="1"/>
</dbReference>
<dbReference type="Gene3D" id="3.40.50.2300">
    <property type="match status" value="2"/>
</dbReference>
<gene>
    <name evidence="6" type="ORF">AC812_08505</name>
</gene>